<name>A0ABR0BA18_9CRUS</name>
<gene>
    <name evidence="2" type="ORF">OUZ56_033024</name>
</gene>
<feature type="region of interest" description="Disordered" evidence="1">
    <location>
        <begin position="142"/>
        <end position="176"/>
    </location>
</feature>
<dbReference type="EMBL" id="JAOYFB010000043">
    <property type="protein sequence ID" value="KAK4045417.1"/>
    <property type="molecule type" value="Genomic_DNA"/>
</dbReference>
<evidence type="ECO:0000256" key="1">
    <source>
        <dbReference type="SAM" id="MobiDB-lite"/>
    </source>
</evidence>
<dbReference type="InterPro" id="IPR005312">
    <property type="entry name" value="DUF1759"/>
</dbReference>
<feature type="compositionally biased region" description="Polar residues" evidence="1">
    <location>
        <begin position="165"/>
        <end position="176"/>
    </location>
</feature>
<evidence type="ECO:0000313" key="3">
    <source>
        <dbReference type="Proteomes" id="UP001234178"/>
    </source>
</evidence>
<feature type="region of interest" description="Disordered" evidence="1">
    <location>
        <begin position="326"/>
        <end position="391"/>
    </location>
</feature>
<sequence>MSEAVAKAESIESGGNISIEDEMKLEAMKNEGPLLPDNDLKQKRGRRKAAHTKLTNQLRKTVTDHKMGAIKLKKLQVAAWRDELIRIYEDVKDLHHKYMESLPDITDPQRQACEKWQVQFDTDHGEILNFAIRYATSSRQSASSIGTTTSDVTVSTTLSQKRSTRSAPNVSLGQPSQRDLCIQKQILELEVKMERARIQMEASTTSATETLRKALKGMGEHLSKLVDNAEKMSSEIAANTNLVKDSRQSLRELDQKIKEVNLDLNAQIEGLKTTMEVNKIHLRTIQEQVLDQETRLPKRSQTSAVTQDISARSSLKSIEAKVMHRRDLSNRYVPDGTSAQDPTQRPLTIMPSTCNPCPPPGDDTSSDKTPEPPPAAGPSNHPHGGCCSRPRTPTFTIQPFDGNPKNYAQFKAKFRALYEQEYNDSPALLFMLEELLSKEVWNEIGECLADEAMYSVVWERLDAVYGRTEVMDQTYLDDLLQIPPLKSQDAASLKTFANRLHGAVVTLSQSRYAHELHSQLNVLDLDDWVTVKSMSKQHGRNVFESLPTSTSKVRFDEKKPVKKQNAAHTSTIGHVSTEEGSKSTASSPPEAAPKEKQLKTE</sequence>
<protein>
    <submittedName>
        <fullName evidence="2">Uncharacterized protein</fullName>
    </submittedName>
</protein>
<keyword evidence="3" id="KW-1185">Reference proteome</keyword>
<accession>A0ABR0BA18</accession>
<feature type="region of interest" description="Disordered" evidence="1">
    <location>
        <begin position="31"/>
        <end position="51"/>
    </location>
</feature>
<feature type="compositionally biased region" description="Polar residues" evidence="1">
    <location>
        <begin position="337"/>
        <end position="355"/>
    </location>
</feature>
<evidence type="ECO:0000313" key="2">
    <source>
        <dbReference type="EMBL" id="KAK4045417.1"/>
    </source>
</evidence>
<feature type="region of interest" description="Disordered" evidence="1">
    <location>
        <begin position="554"/>
        <end position="601"/>
    </location>
</feature>
<dbReference type="Proteomes" id="UP001234178">
    <property type="component" value="Unassembled WGS sequence"/>
</dbReference>
<reference evidence="2 3" key="1">
    <citation type="journal article" date="2023" name="Nucleic Acids Res.">
        <title>The hologenome of Daphnia magna reveals possible DNA methylation and microbiome-mediated evolution of the host genome.</title>
        <authorList>
            <person name="Chaturvedi A."/>
            <person name="Li X."/>
            <person name="Dhandapani V."/>
            <person name="Marshall H."/>
            <person name="Kissane S."/>
            <person name="Cuenca-Cambronero M."/>
            <person name="Asole G."/>
            <person name="Calvet F."/>
            <person name="Ruiz-Romero M."/>
            <person name="Marangio P."/>
            <person name="Guigo R."/>
            <person name="Rago D."/>
            <person name="Mirbahai L."/>
            <person name="Eastwood N."/>
            <person name="Colbourne J.K."/>
            <person name="Zhou J."/>
            <person name="Mallon E."/>
            <person name="Orsini L."/>
        </authorList>
    </citation>
    <scope>NUCLEOTIDE SEQUENCE [LARGE SCALE GENOMIC DNA]</scope>
    <source>
        <strain evidence="2">LRV0_1</strain>
    </source>
</reference>
<feature type="compositionally biased region" description="Basic and acidic residues" evidence="1">
    <location>
        <begin position="592"/>
        <end position="601"/>
    </location>
</feature>
<proteinExistence type="predicted"/>
<dbReference type="Pfam" id="PF03564">
    <property type="entry name" value="DUF1759"/>
    <property type="match status" value="1"/>
</dbReference>
<dbReference type="PANTHER" id="PTHR47331">
    <property type="entry name" value="PHD-TYPE DOMAIN-CONTAINING PROTEIN"/>
    <property type="match status" value="1"/>
</dbReference>
<comment type="caution">
    <text evidence="2">The sequence shown here is derived from an EMBL/GenBank/DDBJ whole genome shotgun (WGS) entry which is preliminary data.</text>
</comment>
<organism evidence="2 3">
    <name type="scientific">Daphnia magna</name>
    <dbReference type="NCBI Taxonomy" id="35525"/>
    <lineage>
        <taxon>Eukaryota</taxon>
        <taxon>Metazoa</taxon>
        <taxon>Ecdysozoa</taxon>
        <taxon>Arthropoda</taxon>
        <taxon>Crustacea</taxon>
        <taxon>Branchiopoda</taxon>
        <taxon>Diplostraca</taxon>
        <taxon>Cladocera</taxon>
        <taxon>Anomopoda</taxon>
        <taxon>Daphniidae</taxon>
        <taxon>Daphnia</taxon>
    </lineage>
</organism>
<dbReference type="PANTHER" id="PTHR47331:SF4">
    <property type="entry name" value="PEPTIDASE S1 DOMAIN-CONTAINING PROTEIN"/>
    <property type="match status" value="1"/>
</dbReference>
<feature type="compositionally biased region" description="Low complexity" evidence="1">
    <location>
        <begin position="143"/>
        <end position="159"/>
    </location>
</feature>